<dbReference type="Pfam" id="PF10722">
    <property type="entry name" value="YbjN"/>
    <property type="match status" value="1"/>
</dbReference>
<geneLocation type="plasmid" evidence="1 2">
    <name>pMESIL01</name>
</geneLocation>
<keyword evidence="1" id="KW-0614">Plasmid</keyword>
<dbReference type="OrthoDB" id="32986at2"/>
<dbReference type="InterPro" id="IPR019660">
    <property type="entry name" value="Put_sensory_transdc_reg_YbjN"/>
</dbReference>
<evidence type="ECO:0008006" key="3">
    <source>
        <dbReference type="Google" id="ProtNLM"/>
    </source>
</evidence>
<dbReference type="EMBL" id="CP002043">
    <property type="protein sequence ID" value="ADH65177.1"/>
    <property type="molecule type" value="Genomic_DNA"/>
</dbReference>
<organism evidence="1 2">
    <name type="scientific">Allomeiothermus silvanus (strain ATCC 700542 / DSM 9946 / NBRC 106475 / NCIMB 13440 / VI-R2)</name>
    <name type="common">Thermus silvanus</name>
    <dbReference type="NCBI Taxonomy" id="526227"/>
    <lineage>
        <taxon>Bacteria</taxon>
        <taxon>Thermotogati</taxon>
        <taxon>Deinococcota</taxon>
        <taxon>Deinococci</taxon>
        <taxon>Thermales</taxon>
        <taxon>Thermaceae</taxon>
        <taxon>Allomeiothermus</taxon>
    </lineage>
</organism>
<reference evidence="1 2" key="1">
    <citation type="journal article" date="2010" name="Stand. Genomic Sci.">
        <title>Complete genome sequence of Meiothermus silvanus type strain (VI-R2).</title>
        <authorList>
            <person name="Sikorski J."/>
            <person name="Tindall B.J."/>
            <person name="Lowry S."/>
            <person name="Lucas S."/>
            <person name="Nolan M."/>
            <person name="Copeland A."/>
            <person name="Glavina Del Rio T."/>
            <person name="Tice H."/>
            <person name="Cheng J.F."/>
            <person name="Han C."/>
            <person name="Pitluck S."/>
            <person name="Liolios K."/>
            <person name="Ivanova N."/>
            <person name="Mavromatis K."/>
            <person name="Mikhailova N."/>
            <person name="Pati A."/>
            <person name="Goodwin L."/>
            <person name="Chen A."/>
            <person name="Palaniappan K."/>
            <person name="Land M."/>
            <person name="Hauser L."/>
            <person name="Chang Y.J."/>
            <person name="Jeffries C.D."/>
            <person name="Rohde M."/>
            <person name="Goker M."/>
            <person name="Woyke T."/>
            <person name="Bristow J."/>
            <person name="Eisen J.A."/>
            <person name="Markowitz V."/>
            <person name="Hugenholtz P."/>
            <person name="Kyrpides N.C."/>
            <person name="Klenk H.P."/>
            <person name="Lapidus A."/>
        </authorList>
    </citation>
    <scope>NUCLEOTIDE SEQUENCE [LARGE SCALE GENOMIC DNA]</scope>
    <source>
        <strain evidence="2">ATCC 700542 / DSM 9946 / VI-R2</strain>
        <plasmid evidence="2">Plasmid pMESIL01</plasmid>
    </source>
</reference>
<dbReference type="eggNOG" id="ENOG5033P1U">
    <property type="taxonomic scope" value="Bacteria"/>
</dbReference>
<dbReference type="HOGENOM" id="CLU_1721500_0_0_0"/>
<protein>
    <recommendedName>
        <fullName evidence="3">Sensory transduction regulator</fullName>
    </recommendedName>
</protein>
<dbReference type="KEGG" id="msv:Mesil_3365"/>
<accession>D7BJ21</accession>
<dbReference type="AlphaFoldDB" id="D7BJ21"/>
<gene>
    <name evidence="1" type="ORF">Mesil_3365</name>
</gene>
<dbReference type="Proteomes" id="UP000001916">
    <property type="component" value="Plasmid pMESIL01"/>
</dbReference>
<name>D7BJ21_ALLS1</name>
<evidence type="ECO:0000313" key="2">
    <source>
        <dbReference type="Proteomes" id="UP000001916"/>
    </source>
</evidence>
<sequence length="160" mass="17835">MILNQVQPFNRSMLQEVLDTFDLHYLVDKDGDFVVLMRQEGLSGLAILHFVVSGVQGEVFSIVAQVENLPPFPEQELLEKANAWNAGYRWPRAFVKGGRVYLDFHLDLEAGIHPGLLRDMVGRVVAGVGQFVAWMEGKDLGGLFLQLLGSFNSAEESLEC</sequence>
<keyword evidence="2" id="KW-1185">Reference proteome</keyword>
<evidence type="ECO:0000313" key="1">
    <source>
        <dbReference type="EMBL" id="ADH65177.1"/>
    </source>
</evidence>
<dbReference type="RefSeq" id="WP_013159692.1">
    <property type="nucleotide sequence ID" value="NC_014213.1"/>
</dbReference>
<proteinExistence type="predicted"/>